<keyword evidence="3" id="KW-1133">Transmembrane helix</keyword>
<comment type="similarity">
    <text evidence="2">Belongs to the MTB12 family.</text>
</comment>
<organism evidence="5 6">
    <name type="scientific">Frankia nepalensis</name>
    <dbReference type="NCBI Taxonomy" id="1836974"/>
    <lineage>
        <taxon>Bacteria</taxon>
        <taxon>Bacillati</taxon>
        <taxon>Actinomycetota</taxon>
        <taxon>Actinomycetes</taxon>
        <taxon>Frankiales</taxon>
        <taxon>Frankiaceae</taxon>
        <taxon>Frankia</taxon>
    </lineage>
</organism>
<evidence type="ECO:0000256" key="1">
    <source>
        <dbReference type="ARBA" id="ARBA00022729"/>
    </source>
</evidence>
<keyword evidence="3" id="KW-0812">Transmembrane</keyword>
<evidence type="ECO:0000256" key="2">
    <source>
        <dbReference type="ARBA" id="ARBA00093774"/>
    </source>
</evidence>
<dbReference type="Pfam" id="PF26580">
    <property type="entry name" value="Mtb12_C"/>
    <property type="match status" value="1"/>
</dbReference>
<proteinExistence type="inferred from homology"/>
<dbReference type="Proteomes" id="UP000604475">
    <property type="component" value="Unassembled WGS sequence"/>
</dbReference>
<dbReference type="AlphaFoldDB" id="A0A937RRA6"/>
<comment type="caution">
    <text evidence="5">The sequence shown here is derived from an EMBL/GenBank/DDBJ whole genome shotgun (WGS) entry which is preliminary data.</text>
</comment>
<keyword evidence="6" id="KW-1185">Reference proteome</keyword>
<dbReference type="InterPro" id="IPR058644">
    <property type="entry name" value="Mtb12-like_C"/>
</dbReference>
<dbReference type="RefSeq" id="WP_203002073.1">
    <property type="nucleotide sequence ID" value="NZ_JADWYU010000140.1"/>
</dbReference>
<sequence>MTPTGRTPTDRTPTTDDLAEGIRALRGPLARRRALIEPAAFAAGVRARARRRRARVLIGGVAGLVVLVAAGVAIPTRLLGDGSATVVAATDPSEADPPMSMPLYAHGGFTVGWLPAGMTHRGDLAARVYASAGSNAPNNLAFAIDGLGDDFPLLTQAAGFFGPFSYISQFALPGATDPATLARSGSTALVTPAAGLASPALIWVTVTWDPYAPPNAAAQLSSDNHYPLDQVGTVDVAETIVASRPAVLARADSNTASDPARRPTPADHRYRAALLWTAPDGTLVTVEAAGPSPVDPAVIARVAEGIELVGQPAPPAPPDETTADAVRAAFHDAFAAGVPDDQFAAAVQDGPALASLRDKVAARYPRFAATLSVRVDQMLVVAPGTVSAGLWVSFTDPTVSPRALLAARNPTDAFGEAVLTPAGWQVTRAAYCDLIMGLGTPDLRCPR</sequence>
<name>A0A937RRA6_9ACTN</name>
<keyword evidence="3" id="KW-0472">Membrane</keyword>
<evidence type="ECO:0000256" key="3">
    <source>
        <dbReference type="SAM" id="Phobius"/>
    </source>
</evidence>
<evidence type="ECO:0000313" key="6">
    <source>
        <dbReference type="Proteomes" id="UP000604475"/>
    </source>
</evidence>
<reference evidence="5" key="1">
    <citation type="submission" date="2020-12" db="EMBL/GenBank/DDBJ databases">
        <title>Genomic characterization of non-nitrogen-fixing Frankia strains.</title>
        <authorList>
            <person name="Carlos-Shanley C."/>
            <person name="Guerra T."/>
            <person name="Hahn D."/>
        </authorList>
    </citation>
    <scope>NUCLEOTIDE SEQUENCE</scope>
    <source>
        <strain evidence="5">CN6</strain>
    </source>
</reference>
<dbReference type="EMBL" id="JAEACQ010000251">
    <property type="protein sequence ID" value="MBL7630521.1"/>
    <property type="molecule type" value="Genomic_DNA"/>
</dbReference>
<keyword evidence="1" id="KW-0732">Signal</keyword>
<gene>
    <name evidence="5" type="ORF">I7412_25850</name>
</gene>
<feature type="domain" description="Low molecular weight antigen MTB12-like C-terminal" evidence="4">
    <location>
        <begin position="321"/>
        <end position="436"/>
    </location>
</feature>
<accession>A0A937RRA6</accession>
<feature type="transmembrane region" description="Helical" evidence="3">
    <location>
        <begin position="56"/>
        <end position="74"/>
    </location>
</feature>
<evidence type="ECO:0000313" key="5">
    <source>
        <dbReference type="EMBL" id="MBL7630521.1"/>
    </source>
</evidence>
<evidence type="ECO:0000259" key="4">
    <source>
        <dbReference type="Pfam" id="PF26580"/>
    </source>
</evidence>
<protein>
    <recommendedName>
        <fullName evidence="4">Low molecular weight antigen MTB12-like C-terminal domain-containing protein</fullName>
    </recommendedName>
</protein>